<gene>
    <name evidence="2" type="ORF">AVDCRST_MAG50-2750</name>
</gene>
<dbReference type="Pfam" id="PF02391">
    <property type="entry name" value="MoaE"/>
    <property type="match status" value="1"/>
</dbReference>
<dbReference type="GO" id="GO:0006777">
    <property type="term" value="P:Mo-molybdopterin cofactor biosynthetic process"/>
    <property type="evidence" value="ECO:0007669"/>
    <property type="project" value="InterPro"/>
</dbReference>
<dbReference type="EMBL" id="CADCTF010000126">
    <property type="protein sequence ID" value="CAA9258592.1"/>
    <property type="molecule type" value="Genomic_DNA"/>
</dbReference>
<dbReference type="AlphaFoldDB" id="A0A6J4IR90"/>
<protein>
    <submittedName>
        <fullName evidence="2">Molybdopterin synthase catalytic subunit MoaE</fullName>
        <ecNumber evidence="2">2.8.1.12</ecNumber>
    </submittedName>
</protein>
<dbReference type="InterPro" id="IPR003448">
    <property type="entry name" value="Mopterin_biosynth_MoaE"/>
</dbReference>
<dbReference type="SUPFAM" id="SSF54690">
    <property type="entry name" value="Molybdopterin synthase subunit MoaE"/>
    <property type="match status" value="1"/>
</dbReference>
<organism evidence="2">
    <name type="scientific">uncultured Acidimicrobiales bacterium</name>
    <dbReference type="NCBI Taxonomy" id="310071"/>
    <lineage>
        <taxon>Bacteria</taxon>
        <taxon>Bacillati</taxon>
        <taxon>Actinomycetota</taxon>
        <taxon>Acidimicrobiia</taxon>
        <taxon>Acidimicrobiales</taxon>
        <taxon>environmental samples</taxon>
    </lineage>
</organism>
<accession>A0A6J4IR90</accession>
<keyword evidence="2" id="KW-0808">Transferase</keyword>
<dbReference type="Gene3D" id="3.90.1170.40">
    <property type="entry name" value="Molybdopterin biosynthesis MoaE subunit"/>
    <property type="match status" value="1"/>
</dbReference>
<dbReference type="CDD" id="cd00756">
    <property type="entry name" value="MoaE"/>
    <property type="match status" value="1"/>
</dbReference>
<sequence length="163" mass="17486">MGAVLAPDNGDDWVALSEEPLPLGAGLEWVTLPSCGGTVLFSGTVRDHADGRTGVTGLHYEAYVEQAEKRMQAVIDDARSRWPDVGRIALLHRIGQLELLDVAVIVVASAPHRDVAFEAARFCIDTLKATVPIWKKETWEGGSDWGTRAQSIEAPGEPGLATA</sequence>
<evidence type="ECO:0000313" key="2">
    <source>
        <dbReference type="EMBL" id="CAA9258592.1"/>
    </source>
</evidence>
<dbReference type="InterPro" id="IPR036563">
    <property type="entry name" value="MoaE_sf"/>
</dbReference>
<name>A0A6J4IR90_9ACTN</name>
<reference evidence="2" key="1">
    <citation type="submission" date="2020-02" db="EMBL/GenBank/DDBJ databases">
        <authorList>
            <person name="Meier V. D."/>
        </authorList>
    </citation>
    <scope>NUCLEOTIDE SEQUENCE</scope>
    <source>
        <strain evidence="2">AVDCRST_MAG50</strain>
    </source>
</reference>
<proteinExistence type="predicted"/>
<dbReference type="GO" id="GO:0030366">
    <property type="term" value="F:molybdopterin synthase activity"/>
    <property type="evidence" value="ECO:0007669"/>
    <property type="project" value="UniProtKB-EC"/>
</dbReference>
<dbReference type="EC" id="2.8.1.12" evidence="2"/>
<feature type="region of interest" description="Disordered" evidence="1">
    <location>
        <begin position="142"/>
        <end position="163"/>
    </location>
</feature>
<dbReference type="PANTHER" id="PTHR23404">
    <property type="entry name" value="MOLYBDOPTERIN SYNTHASE RELATED"/>
    <property type="match status" value="1"/>
</dbReference>
<evidence type="ECO:0000256" key="1">
    <source>
        <dbReference type="SAM" id="MobiDB-lite"/>
    </source>
</evidence>